<dbReference type="eggNOG" id="COG1132">
    <property type="taxonomic scope" value="Bacteria"/>
</dbReference>
<comment type="subcellular location">
    <subcellularLocation>
        <location evidence="1">Cell membrane</location>
        <topology evidence="1">Multi-pass membrane protein</topology>
    </subcellularLocation>
</comment>
<dbReference type="HOGENOM" id="CLU_000604_84_3_5"/>
<protein>
    <submittedName>
        <fullName evidence="11">Putative ABC-transporter ATP-binding/permease protein</fullName>
    </submittedName>
</protein>
<gene>
    <name evidence="11" type="ORF">OA238_c15900</name>
</gene>
<dbReference type="SMART" id="SM00382">
    <property type="entry name" value="AAA"/>
    <property type="match status" value="1"/>
</dbReference>
<keyword evidence="5 11" id="KW-0067">ATP-binding</keyword>
<feature type="transmembrane region" description="Helical" evidence="8">
    <location>
        <begin position="75"/>
        <end position="102"/>
    </location>
</feature>
<evidence type="ECO:0000256" key="8">
    <source>
        <dbReference type="SAM" id="Phobius"/>
    </source>
</evidence>
<dbReference type="Pfam" id="PF00005">
    <property type="entry name" value="ABC_tran"/>
    <property type="match status" value="1"/>
</dbReference>
<feature type="transmembrane region" description="Helical" evidence="8">
    <location>
        <begin position="311"/>
        <end position="330"/>
    </location>
</feature>
<feature type="transmembrane region" description="Helical" evidence="8">
    <location>
        <begin position="203"/>
        <end position="223"/>
    </location>
</feature>
<organism evidence="11 12">
    <name type="scientific">Octadecabacter arcticus 238</name>
    <dbReference type="NCBI Taxonomy" id="391616"/>
    <lineage>
        <taxon>Bacteria</taxon>
        <taxon>Pseudomonadati</taxon>
        <taxon>Pseudomonadota</taxon>
        <taxon>Alphaproteobacteria</taxon>
        <taxon>Rhodobacterales</taxon>
        <taxon>Roseobacteraceae</taxon>
        <taxon>Octadecabacter</taxon>
    </lineage>
</organism>
<keyword evidence="3 8" id="KW-0812">Transmembrane</keyword>
<dbReference type="KEGG" id="oar:OA238_c15900"/>
<dbReference type="InterPro" id="IPR017871">
    <property type="entry name" value="ABC_transporter-like_CS"/>
</dbReference>
<dbReference type="STRING" id="391616.OA238_c15900"/>
<evidence type="ECO:0000259" key="10">
    <source>
        <dbReference type="PROSITE" id="PS50929"/>
    </source>
</evidence>
<dbReference type="InterPro" id="IPR036640">
    <property type="entry name" value="ABC1_TM_sf"/>
</dbReference>
<dbReference type="GO" id="GO:0015421">
    <property type="term" value="F:ABC-type oligopeptide transporter activity"/>
    <property type="evidence" value="ECO:0007669"/>
    <property type="project" value="TreeGrafter"/>
</dbReference>
<feature type="transmembrane region" description="Helical" evidence="8">
    <location>
        <begin position="229"/>
        <end position="249"/>
    </location>
</feature>
<dbReference type="InterPro" id="IPR027417">
    <property type="entry name" value="P-loop_NTPase"/>
</dbReference>
<proteinExistence type="predicted"/>
<dbReference type="PROSITE" id="PS00211">
    <property type="entry name" value="ABC_TRANSPORTER_1"/>
    <property type="match status" value="1"/>
</dbReference>
<dbReference type="PANTHER" id="PTHR43394:SF1">
    <property type="entry name" value="ATP-BINDING CASSETTE SUB-FAMILY B MEMBER 10, MITOCHONDRIAL"/>
    <property type="match status" value="1"/>
</dbReference>
<evidence type="ECO:0000256" key="1">
    <source>
        <dbReference type="ARBA" id="ARBA00004651"/>
    </source>
</evidence>
<dbReference type="InterPro" id="IPR039421">
    <property type="entry name" value="Type_1_exporter"/>
</dbReference>
<feature type="transmembrane region" description="Helical" evidence="8">
    <location>
        <begin position="122"/>
        <end position="141"/>
    </location>
</feature>
<dbReference type="EMBL" id="CP003742">
    <property type="protein sequence ID" value="AGI71717.1"/>
    <property type="molecule type" value="Genomic_DNA"/>
</dbReference>
<evidence type="ECO:0000256" key="3">
    <source>
        <dbReference type="ARBA" id="ARBA00022692"/>
    </source>
</evidence>
<dbReference type="PROSITE" id="PS50929">
    <property type="entry name" value="ABC_TM1F"/>
    <property type="match status" value="1"/>
</dbReference>
<dbReference type="AlphaFoldDB" id="M9RHP9"/>
<dbReference type="GO" id="GO:0005886">
    <property type="term" value="C:plasma membrane"/>
    <property type="evidence" value="ECO:0007669"/>
    <property type="project" value="UniProtKB-SubCell"/>
</dbReference>
<dbReference type="InterPro" id="IPR003593">
    <property type="entry name" value="AAA+_ATPase"/>
</dbReference>
<sequence length="654" mass="70001">MLRRSILHELTTTKRPSSTTQATLWIKGSSPMWYPMNISDRIFRPFENLVRPFDLPLRVLPATGVWRLVWHFAQLFRGVLVAVAGLSVISAGIGLAMVWALAFVVDGVTAQGAASFVASEKWTLATLVFVFAVVDPVVTFVRGAFMAQTVQVLLPAAMQWQAHKAVERQDVSFFEDVFAGQVASRIGQVSGAVQRSMMIAMQMVPRVVISFGGAAVLLAALSPMMALPVVVWISLNIILAWFAVPVYAARSRKVAAATSRATGAMTDVYSNIAMVKLFAAEDSEAGAIQKVIGETIDTQHRENRAYVSTDALVHLLNVSLVVSIFAVGLWGLVSGFVSLGDFVAAATIARTLSASSGMFIGLGQSISRAYGTIADAMPIMTTQPTLMDASNAPDLNLTSGQILFDHVTFGYGKADAVVRELTLAIAPGERVALVGLSGAGKSTLVSLLMRLRDVESGRVTVDGQNVRDVTQTSLRGQIGVVTQDVGLLHRSIRDNIRYGRPDATDAEVEAAAQAAQAMGFIRDLRDDKGRVGLDAFVGDRGVKLSGGQRQRVTIARALLKDAPILVLDEATSALDSEAEAAIQENLDRLMAGKTTLAIAHRLSTIAAMDRIVVMDAGHIVEQGTHDTLLAQDGLYARLWARQSGGFLARKMGAA</sequence>
<dbReference type="GO" id="GO:0016887">
    <property type="term" value="F:ATP hydrolysis activity"/>
    <property type="evidence" value="ECO:0007669"/>
    <property type="project" value="InterPro"/>
</dbReference>
<evidence type="ECO:0000259" key="9">
    <source>
        <dbReference type="PROSITE" id="PS50893"/>
    </source>
</evidence>
<evidence type="ECO:0000256" key="2">
    <source>
        <dbReference type="ARBA" id="ARBA00022448"/>
    </source>
</evidence>
<dbReference type="Proteomes" id="UP000004688">
    <property type="component" value="Chromosome"/>
</dbReference>
<keyword evidence="12" id="KW-1185">Reference proteome</keyword>
<dbReference type="PANTHER" id="PTHR43394">
    <property type="entry name" value="ATP-DEPENDENT PERMEASE MDL1, MITOCHONDRIAL"/>
    <property type="match status" value="1"/>
</dbReference>
<feature type="domain" description="ABC transporter" evidence="9">
    <location>
        <begin position="402"/>
        <end position="641"/>
    </location>
</feature>
<dbReference type="SUPFAM" id="SSF90123">
    <property type="entry name" value="ABC transporter transmembrane region"/>
    <property type="match status" value="1"/>
</dbReference>
<dbReference type="InterPro" id="IPR003439">
    <property type="entry name" value="ABC_transporter-like_ATP-bd"/>
</dbReference>
<keyword evidence="4" id="KW-0547">Nucleotide-binding</keyword>
<evidence type="ECO:0000256" key="7">
    <source>
        <dbReference type="ARBA" id="ARBA00023136"/>
    </source>
</evidence>
<dbReference type="GO" id="GO:0005524">
    <property type="term" value="F:ATP binding"/>
    <property type="evidence" value="ECO:0007669"/>
    <property type="project" value="UniProtKB-KW"/>
</dbReference>
<dbReference type="CDD" id="cd07346">
    <property type="entry name" value="ABC_6TM_exporters"/>
    <property type="match status" value="1"/>
</dbReference>
<keyword evidence="2" id="KW-0813">Transport</keyword>
<name>M9RHP9_9RHOB</name>
<evidence type="ECO:0000256" key="5">
    <source>
        <dbReference type="ARBA" id="ARBA00022840"/>
    </source>
</evidence>
<evidence type="ECO:0000256" key="6">
    <source>
        <dbReference type="ARBA" id="ARBA00022989"/>
    </source>
</evidence>
<accession>M9RHP9</accession>
<dbReference type="InterPro" id="IPR011527">
    <property type="entry name" value="ABC1_TM_dom"/>
</dbReference>
<dbReference type="PROSITE" id="PS50893">
    <property type="entry name" value="ABC_TRANSPORTER_2"/>
    <property type="match status" value="1"/>
</dbReference>
<dbReference type="SUPFAM" id="SSF52540">
    <property type="entry name" value="P-loop containing nucleoside triphosphate hydrolases"/>
    <property type="match status" value="1"/>
</dbReference>
<keyword evidence="7 8" id="KW-0472">Membrane</keyword>
<dbReference type="Gene3D" id="1.20.1560.10">
    <property type="entry name" value="ABC transporter type 1, transmembrane domain"/>
    <property type="match status" value="1"/>
</dbReference>
<feature type="domain" description="ABC transmembrane type-1" evidence="10">
    <location>
        <begin position="81"/>
        <end position="368"/>
    </location>
</feature>
<keyword evidence="6 8" id="KW-1133">Transmembrane helix</keyword>
<evidence type="ECO:0000313" key="12">
    <source>
        <dbReference type="Proteomes" id="UP000004688"/>
    </source>
</evidence>
<dbReference type="Pfam" id="PF00664">
    <property type="entry name" value="ABC_membrane"/>
    <property type="match status" value="1"/>
</dbReference>
<evidence type="ECO:0000313" key="11">
    <source>
        <dbReference type="EMBL" id="AGI71717.1"/>
    </source>
</evidence>
<reference evidence="11 12" key="1">
    <citation type="journal article" date="2013" name="PLoS ONE">
        <title>Poles Apart: Arctic and Antarctic Octadecabacter strains Share High Genome Plasticity and a New Type of Xanthorhodopsin.</title>
        <authorList>
            <person name="Vollmers J."/>
            <person name="Voget S."/>
            <person name="Dietrich S."/>
            <person name="Gollnow K."/>
            <person name="Smits M."/>
            <person name="Meyer K."/>
            <person name="Brinkhoff T."/>
            <person name="Simon M."/>
            <person name="Daniel R."/>
        </authorList>
    </citation>
    <scope>NUCLEOTIDE SEQUENCE [LARGE SCALE GENOMIC DNA]</scope>
    <source>
        <strain evidence="11 12">238</strain>
    </source>
</reference>
<dbReference type="Gene3D" id="3.40.50.300">
    <property type="entry name" value="P-loop containing nucleotide triphosphate hydrolases"/>
    <property type="match status" value="1"/>
</dbReference>
<evidence type="ECO:0000256" key="4">
    <source>
        <dbReference type="ARBA" id="ARBA00022741"/>
    </source>
</evidence>
<dbReference type="FunFam" id="3.40.50.300:FF:000287">
    <property type="entry name" value="Multidrug ABC transporter ATP-binding protein"/>
    <property type="match status" value="1"/>
</dbReference>